<sequence length="329" mass="37158">MDNSKFNYRLQPPIPSSSLHLHLSTSTAPLRPFSLRRTRFPLFPPLPAILISDRSRTFYFLILLTKTHEVTLTPNTLTVVSFNSSSSFLLDVEGGGQRLESLTVVAGDWKLRLERDPNGTIAYIGDLVSNIDEFNVDRCNLLLIEALILDLGYTSNVKFVEGDDEVVDQPARNKDEGSVDQANVEEVNNNGMNACPAEGQNEDNNQIEEPINPSTHEGLDRLESDWKWPRNAKGGMSLSSKFTKSSSKQVMESYYSCNQGYTPWNPTPYQPHDLGYDAYQSNGFGDAYYGYEDPPPPYPPSKIEWKKYFSCYVKKGKRFGKSKNKSRIK</sequence>
<dbReference type="Proteomes" id="UP001341840">
    <property type="component" value="Unassembled WGS sequence"/>
</dbReference>
<dbReference type="InterPro" id="IPR058594">
    <property type="entry name" value="PB1-like_dom_pln"/>
</dbReference>
<evidence type="ECO:0000259" key="1">
    <source>
        <dbReference type="Pfam" id="PF26130"/>
    </source>
</evidence>
<feature type="domain" description="PB1-like" evidence="1">
    <location>
        <begin position="112"/>
        <end position="160"/>
    </location>
</feature>
<gene>
    <name evidence="2" type="ORF">PIB30_023396</name>
</gene>
<protein>
    <recommendedName>
        <fullName evidence="1">PB1-like domain-containing protein</fullName>
    </recommendedName>
</protein>
<evidence type="ECO:0000313" key="2">
    <source>
        <dbReference type="EMBL" id="MED6181873.1"/>
    </source>
</evidence>
<proteinExistence type="predicted"/>
<organism evidence="2 3">
    <name type="scientific">Stylosanthes scabra</name>
    <dbReference type="NCBI Taxonomy" id="79078"/>
    <lineage>
        <taxon>Eukaryota</taxon>
        <taxon>Viridiplantae</taxon>
        <taxon>Streptophyta</taxon>
        <taxon>Embryophyta</taxon>
        <taxon>Tracheophyta</taxon>
        <taxon>Spermatophyta</taxon>
        <taxon>Magnoliopsida</taxon>
        <taxon>eudicotyledons</taxon>
        <taxon>Gunneridae</taxon>
        <taxon>Pentapetalae</taxon>
        <taxon>rosids</taxon>
        <taxon>fabids</taxon>
        <taxon>Fabales</taxon>
        <taxon>Fabaceae</taxon>
        <taxon>Papilionoideae</taxon>
        <taxon>50 kb inversion clade</taxon>
        <taxon>dalbergioids sensu lato</taxon>
        <taxon>Dalbergieae</taxon>
        <taxon>Pterocarpus clade</taxon>
        <taxon>Stylosanthes</taxon>
    </lineage>
</organism>
<keyword evidence="3" id="KW-1185">Reference proteome</keyword>
<accession>A0ABU6WAF5</accession>
<name>A0ABU6WAF5_9FABA</name>
<reference evidence="2 3" key="1">
    <citation type="journal article" date="2023" name="Plants (Basel)">
        <title>Bridging the Gap: Combining Genomics and Transcriptomics Approaches to Understand Stylosanthes scabra, an Orphan Legume from the Brazilian Caatinga.</title>
        <authorList>
            <person name="Ferreira-Neto J.R.C."/>
            <person name="da Silva M.D."/>
            <person name="Binneck E."/>
            <person name="de Melo N.F."/>
            <person name="da Silva R.H."/>
            <person name="de Melo A.L.T.M."/>
            <person name="Pandolfi V."/>
            <person name="Bustamante F.O."/>
            <person name="Brasileiro-Vidal A.C."/>
            <person name="Benko-Iseppon A.M."/>
        </authorList>
    </citation>
    <scope>NUCLEOTIDE SEQUENCE [LARGE SCALE GENOMIC DNA]</scope>
    <source>
        <tissue evidence="2">Leaves</tissue>
    </source>
</reference>
<comment type="caution">
    <text evidence="2">The sequence shown here is derived from an EMBL/GenBank/DDBJ whole genome shotgun (WGS) entry which is preliminary data.</text>
</comment>
<evidence type="ECO:0000313" key="3">
    <source>
        <dbReference type="Proteomes" id="UP001341840"/>
    </source>
</evidence>
<dbReference type="EMBL" id="JASCZI010181324">
    <property type="protein sequence ID" value="MED6181873.1"/>
    <property type="molecule type" value="Genomic_DNA"/>
</dbReference>
<dbReference type="Pfam" id="PF26130">
    <property type="entry name" value="PB1-like"/>
    <property type="match status" value="1"/>
</dbReference>